<dbReference type="AlphaFoldDB" id="A0A8C7CYM9"/>
<feature type="compositionally biased region" description="Polar residues" evidence="13">
    <location>
        <begin position="875"/>
        <end position="904"/>
    </location>
</feature>
<gene>
    <name evidence="15" type="primary">DZIP1</name>
    <name evidence="15" type="synonym">dzip1</name>
</gene>
<name>A0A8C7CYM9_ONCKI</name>
<keyword evidence="10" id="KW-0966">Cell projection</keyword>
<keyword evidence="8 12" id="KW-0175">Coiled coil</keyword>
<feature type="compositionally biased region" description="Basic and acidic residues" evidence="13">
    <location>
        <begin position="827"/>
        <end position="841"/>
    </location>
</feature>
<feature type="region of interest" description="Disordered" evidence="13">
    <location>
        <begin position="23"/>
        <end position="68"/>
    </location>
</feature>
<comment type="similarity">
    <text evidence="3">Belongs to the DZIP C2H2-type zinc-finger protein family.</text>
</comment>
<reference evidence="15" key="2">
    <citation type="submission" date="2025-09" db="UniProtKB">
        <authorList>
            <consortium name="Ensembl"/>
        </authorList>
    </citation>
    <scope>IDENTIFICATION</scope>
</reference>
<dbReference type="GO" id="GO:0005814">
    <property type="term" value="C:centriole"/>
    <property type="evidence" value="ECO:0007669"/>
    <property type="project" value="UniProtKB-SubCell"/>
</dbReference>
<evidence type="ECO:0000256" key="3">
    <source>
        <dbReference type="ARBA" id="ARBA00009131"/>
    </source>
</evidence>
<evidence type="ECO:0000256" key="5">
    <source>
        <dbReference type="ARBA" id="ARBA00022723"/>
    </source>
</evidence>
<dbReference type="PANTHER" id="PTHR21502">
    <property type="entry name" value="ZINC FINGER PROTEIN DZIP1"/>
    <property type="match status" value="1"/>
</dbReference>
<evidence type="ECO:0000256" key="12">
    <source>
        <dbReference type="SAM" id="Coils"/>
    </source>
</evidence>
<feature type="compositionally biased region" description="Basic and acidic residues" evidence="13">
    <location>
        <begin position="801"/>
        <end position="815"/>
    </location>
</feature>
<evidence type="ECO:0000256" key="6">
    <source>
        <dbReference type="ARBA" id="ARBA00022771"/>
    </source>
</evidence>
<dbReference type="Ensembl" id="ENSOKIT00005010456.1">
    <property type="protein sequence ID" value="ENSOKIP00005009845.1"/>
    <property type="gene ID" value="ENSOKIG00005004375.1"/>
</dbReference>
<dbReference type="Pfam" id="PF13815">
    <property type="entry name" value="Dzip-like_N"/>
    <property type="match status" value="1"/>
</dbReference>
<feature type="coiled-coil region" evidence="12">
    <location>
        <begin position="374"/>
        <end position="419"/>
    </location>
</feature>
<dbReference type="GO" id="GO:0005737">
    <property type="term" value="C:cytoplasm"/>
    <property type="evidence" value="ECO:0007669"/>
    <property type="project" value="TreeGrafter"/>
</dbReference>
<feature type="region of interest" description="Disordered" evidence="13">
    <location>
        <begin position="591"/>
        <end position="755"/>
    </location>
</feature>
<feature type="domain" description="C2H2-type" evidence="14">
    <location>
        <begin position="207"/>
        <end position="235"/>
    </location>
</feature>
<evidence type="ECO:0000256" key="1">
    <source>
        <dbReference type="ARBA" id="ARBA00004114"/>
    </source>
</evidence>
<dbReference type="GO" id="GO:0036064">
    <property type="term" value="C:ciliary basal body"/>
    <property type="evidence" value="ECO:0007669"/>
    <property type="project" value="TreeGrafter"/>
</dbReference>
<evidence type="ECO:0000313" key="16">
    <source>
        <dbReference type="Proteomes" id="UP000694557"/>
    </source>
</evidence>
<dbReference type="InterPro" id="IPR058883">
    <property type="entry name" value="DZIP1_dom"/>
</dbReference>
<accession>A0A8C7CYM9</accession>
<evidence type="ECO:0000313" key="15">
    <source>
        <dbReference type="Ensembl" id="ENSOKIP00005009845.1"/>
    </source>
</evidence>
<feature type="compositionally biased region" description="Basic and acidic residues" evidence="13">
    <location>
        <begin position="683"/>
        <end position="693"/>
    </location>
</feature>
<evidence type="ECO:0000256" key="13">
    <source>
        <dbReference type="SAM" id="MobiDB-lite"/>
    </source>
</evidence>
<feature type="compositionally biased region" description="Basic and acidic residues" evidence="13">
    <location>
        <begin position="592"/>
        <end position="604"/>
    </location>
</feature>
<keyword evidence="5" id="KW-0479">Metal-binding</keyword>
<evidence type="ECO:0000259" key="14">
    <source>
        <dbReference type="PROSITE" id="PS50157"/>
    </source>
</evidence>
<keyword evidence="9" id="KW-0206">Cytoskeleton</keyword>
<proteinExistence type="inferred from homology"/>
<dbReference type="SUPFAM" id="SSF57667">
    <property type="entry name" value="beta-beta-alpha zinc fingers"/>
    <property type="match status" value="1"/>
</dbReference>
<comment type="subcellular location">
    <subcellularLocation>
        <location evidence="2">Cytoplasm</location>
        <location evidence="2">Cytoskeleton</location>
        <location evidence="2">Cilium basal body</location>
    </subcellularLocation>
    <subcellularLocation>
        <location evidence="1">Cytoplasm</location>
        <location evidence="1">Cytoskeleton</location>
        <location evidence="1">Microtubule organizing center</location>
        <location evidence="1">Centrosome</location>
        <location evidence="1">Centriole</location>
    </subcellularLocation>
</comment>
<feature type="coiled-coil region" evidence="12">
    <location>
        <begin position="151"/>
        <end position="189"/>
    </location>
</feature>
<sequence>MRMKSTMPFYNNVYYPYQPETQGTHSSAGIPSLLNSPLSQPSSSGRCPPAPPPPAMSASTSTTIPPFKFRPRRESVDWRRISAVDVDLVASELDFQTLQEHITGVTFCNVEGERCVRCQSPVDPALLKLFRLAQLTVEYLLHSQEYLTLSLGEAEERLQTQAREHQQLLAQQQKQADQAKVLKTELKQRKKIIALNQQAMINMTNCHKCQHCDKAFMNSSFLQNHMQRRHADEYDSQLRTGNQRKVKSIADEEEISRLKGQLSYTTSELESQRQALLAKASQERDQQSMHQDLMRKLERWKEEEHRKIEEMRDGFRREIEMLHNRNALLQQKVDLKMTTPERRPSPAPQQTDQDMDEKNKIVVQKMDQKHKKLEERFTSKIEKMKANHESEKNQWQDQFSRLESSVVEWQQQSQRQKEESDQRLQERDLIILSQREQIKHMSSNPPTKVVEVPVILTATAPEPKPKRVVKEQPPSAPKLDPIEELSEEDKDLSSVSEKKPVVVMKQPSSVTSVLRKNPNIKRELRPALEQALLEKLESLGVKPGLRGLGGSEYSDLMAKLRSERESMAKDIPDYWRHREDVALTLRLRLKDKRTESDSAPEQRVKPKQPTQVTQARQLSSSLSSKVTQVMSGPPAAPAKQLQTTPQPAPRTLTTTLPNTSTPKTPPFSSDDESSSEEEEEEEPPQKLRQEQRVPHHRASHPKPTQPKTTPHHKLTQSKPVQARSSQPKQVQPITTQAQPYKPQQPRSTAVNTTKTAVTVVESEGEWTEGSELEEVDPQQLQNYKDQNGNVQKTTNNNLVRDLTKSLEKQLADRGPKKPLGGVSILPESKDKDVVRELKYANEDDEDDWDISSLDDLSVPAPVGKPTAPVRKSLDSDSTTSVWGTSTGKGQKTGLNEAGTGSTLKSSLVSVSDWSDDDI</sequence>
<keyword evidence="6 11" id="KW-0863">Zinc-finger</keyword>
<feature type="compositionally biased region" description="Low complexity" evidence="13">
    <location>
        <begin position="56"/>
        <end position="66"/>
    </location>
</feature>
<feature type="compositionally biased region" description="Acidic residues" evidence="13">
    <location>
        <begin position="669"/>
        <end position="682"/>
    </location>
</feature>
<dbReference type="PANTHER" id="PTHR21502:SF5">
    <property type="entry name" value="CILIUM ASSEMBLY PROTEIN DZIP1"/>
    <property type="match status" value="1"/>
</dbReference>
<dbReference type="GeneTree" id="ENSGT00940000156862"/>
<dbReference type="InterPro" id="IPR032714">
    <property type="entry name" value="DZIP1_N"/>
</dbReference>
<dbReference type="KEGG" id="oki:109879417"/>
<keyword evidence="7" id="KW-0862">Zinc</keyword>
<evidence type="ECO:0000256" key="11">
    <source>
        <dbReference type="PROSITE-ProRule" id="PRU00042"/>
    </source>
</evidence>
<feature type="coiled-coil region" evidence="12">
    <location>
        <begin position="283"/>
        <end position="332"/>
    </location>
</feature>
<feature type="compositionally biased region" description="Polar residues" evidence="13">
    <location>
        <begin position="782"/>
        <end position="798"/>
    </location>
</feature>
<evidence type="ECO:0000256" key="4">
    <source>
        <dbReference type="ARBA" id="ARBA00022490"/>
    </source>
</evidence>
<dbReference type="Gene3D" id="3.30.160.60">
    <property type="entry name" value="Classic Zinc Finger"/>
    <property type="match status" value="1"/>
</dbReference>
<evidence type="ECO:0000256" key="7">
    <source>
        <dbReference type="ARBA" id="ARBA00022833"/>
    </source>
</evidence>
<dbReference type="CTD" id="22873"/>
<dbReference type="InterPro" id="IPR013087">
    <property type="entry name" value="Znf_C2H2_type"/>
</dbReference>
<dbReference type="Proteomes" id="UP000694557">
    <property type="component" value="Unassembled WGS sequence"/>
</dbReference>
<evidence type="ECO:0000256" key="2">
    <source>
        <dbReference type="ARBA" id="ARBA00004120"/>
    </source>
</evidence>
<feature type="compositionally biased region" description="Low complexity" evidence="13">
    <location>
        <begin position="31"/>
        <end position="47"/>
    </location>
</feature>
<feature type="region of interest" description="Disordered" evidence="13">
    <location>
        <begin position="463"/>
        <end position="513"/>
    </location>
</feature>
<dbReference type="GO" id="GO:0008270">
    <property type="term" value="F:zinc ion binding"/>
    <property type="evidence" value="ECO:0007669"/>
    <property type="project" value="UniProtKB-KW"/>
</dbReference>
<evidence type="ECO:0000256" key="8">
    <source>
        <dbReference type="ARBA" id="ARBA00023054"/>
    </source>
</evidence>
<protein>
    <submittedName>
        <fullName evidence="15">DAZ interacting zinc finger protein 1</fullName>
    </submittedName>
</protein>
<evidence type="ECO:0000256" key="10">
    <source>
        <dbReference type="ARBA" id="ARBA00023273"/>
    </source>
</evidence>
<feature type="compositionally biased region" description="Polar residues" evidence="13">
    <location>
        <begin position="608"/>
        <end position="630"/>
    </location>
</feature>
<evidence type="ECO:0000256" key="9">
    <source>
        <dbReference type="ARBA" id="ARBA00023212"/>
    </source>
</evidence>
<dbReference type="GO" id="GO:0060271">
    <property type="term" value="P:cilium assembly"/>
    <property type="evidence" value="ECO:0007669"/>
    <property type="project" value="TreeGrafter"/>
</dbReference>
<feature type="compositionally biased region" description="Polar residues" evidence="13">
    <location>
        <begin position="716"/>
        <end position="738"/>
    </location>
</feature>
<dbReference type="Pfam" id="PF25977">
    <property type="entry name" value="DZIP1"/>
    <property type="match status" value="1"/>
</dbReference>
<dbReference type="InterPro" id="IPR051241">
    <property type="entry name" value="DZIP_RILPL"/>
</dbReference>
<feature type="compositionally biased region" description="Low complexity" evidence="13">
    <location>
        <begin position="640"/>
        <end position="668"/>
    </location>
</feature>
<dbReference type="InterPro" id="IPR036236">
    <property type="entry name" value="Znf_C2H2_sf"/>
</dbReference>
<reference evidence="15" key="1">
    <citation type="submission" date="2025-08" db="UniProtKB">
        <authorList>
            <consortium name="Ensembl"/>
        </authorList>
    </citation>
    <scope>IDENTIFICATION</scope>
</reference>
<organism evidence="15 16">
    <name type="scientific">Oncorhynchus kisutch</name>
    <name type="common">Coho salmon</name>
    <name type="synonym">Salmo kisutch</name>
    <dbReference type="NCBI Taxonomy" id="8019"/>
    <lineage>
        <taxon>Eukaryota</taxon>
        <taxon>Metazoa</taxon>
        <taxon>Chordata</taxon>
        <taxon>Craniata</taxon>
        <taxon>Vertebrata</taxon>
        <taxon>Euteleostomi</taxon>
        <taxon>Actinopterygii</taxon>
        <taxon>Neopterygii</taxon>
        <taxon>Teleostei</taxon>
        <taxon>Protacanthopterygii</taxon>
        <taxon>Salmoniformes</taxon>
        <taxon>Salmonidae</taxon>
        <taxon>Salmoninae</taxon>
        <taxon>Oncorhynchus</taxon>
    </lineage>
</organism>
<keyword evidence="16" id="KW-1185">Reference proteome</keyword>
<dbReference type="PROSITE" id="PS00028">
    <property type="entry name" value="ZINC_FINGER_C2H2_1"/>
    <property type="match status" value="1"/>
</dbReference>
<feature type="region of interest" description="Disordered" evidence="13">
    <location>
        <begin position="782"/>
        <end position="918"/>
    </location>
</feature>
<keyword evidence="4" id="KW-0963">Cytoplasm</keyword>
<dbReference type="PROSITE" id="PS50157">
    <property type="entry name" value="ZINC_FINGER_C2H2_2"/>
    <property type="match status" value="1"/>
</dbReference>